<dbReference type="EMBL" id="MU254529">
    <property type="protein sequence ID" value="KAG9240228.1"/>
    <property type="molecule type" value="Genomic_DNA"/>
</dbReference>
<sequence>MMLALAIGTLSRCFLNLQVLSLDLKYPVTLIVSMRLLVTAVICVPVTTKLHARCLHHVHCRFLEITLLEETLRAL</sequence>
<evidence type="ECO:0000313" key="2">
    <source>
        <dbReference type="Proteomes" id="UP000887226"/>
    </source>
</evidence>
<protein>
    <submittedName>
        <fullName evidence="1">Uncharacterized protein</fullName>
    </submittedName>
</protein>
<comment type="caution">
    <text evidence="1">The sequence shown here is derived from an EMBL/GenBank/DDBJ whole genome shotgun (WGS) entry which is preliminary data.</text>
</comment>
<name>A0A9P7YW72_9HELO</name>
<gene>
    <name evidence="1" type="ORF">BJ878DRAFT_527406</name>
</gene>
<accession>A0A9P7YW72</accession>
<evidence type="ECO:0000313" key="1">
    <source>
        <dbReference type="EMBL" id="KAG9240228.1"/>
    </source>
</evidence>
<dbReference type="Proteomes" id="UP000887226">
    <property type="component" value="Unassembled WGS sequence"/>
</dbReference>
<dbReference type="AlphaFoldDB" id="A0A9P7YW72"/>
<reference evidence="1" key="1">
    <citation type="journal article" date="2021" name="IMA Fungus">
        <title>Genomic characterization of three marine fungi, including Emericellopsis atlantica sp. nov. with signatures of a generalist lifestyle and marine biomass degradation.</title>
        <authorList>
            <person name="Hagestad O.C."/>
            <person name="Hou L."/>
            <person name="Andersen J.H."/>
            <person name="Hansen E.H."/>
            <person name="Altermark B."/>
            <person name="Li C."/>
            <person name="Kuhnert E."/>
            <person name="Cox R.J."/>
            <person name="Crous P.W."/>
            <person name="Spatafora J.W."/>
            <person name="Lail K."/>
            <person name="Amirebrahimi M."/>
            <person name="Lipzen A."/>
            <person name="Pangilinan J."/>
            <person name="Andreopoulos W."/>
            <person name="Hayes R.D."/>
            <person name="Ng V."/>
            <person name="Grigoriev I.V."/>
            <person name="Jackson S.A."/>
            <person name="Sutton T.D.S."/>
            <person name="Dobson A.D.W."/>
            <person name="Rama T."/>
        </authorList>
    </citation>
    <scope>NUCLEOTIDE SEQUENCE</scope>
    <source>
        <strain evidence="1">TRa3180A</strain>
    </source>
</reference>
<keyword evidence="2" id="KW-1185">Reference proteome</keyword>
<proteinExistence type="predicted"/>
<organism evidence="1 2">
    <name type="scientific">Calycina marina</name>
    <dbReference type="NCBI Taxonomy" id="1763456"/>
    <lineage>
        <taxon>Eukaryota</taxon>
        <taxon>Fungi</taxon>
        <taxon>Dikarya</taxon>
        <taxon>Ascomycota</taxon>
        <taxon>Pezizomycotina</taxon>
        <taxon>Leotiomycetes</taxon>
        <taxon>Helotiales</taxon>
        <taxon>Pezizellaceae</taxon>
        <taxon>Calycina</taxon>
    </lineage>
</organism>